<name>A0ABT1YBJ6_9BACL</name>
<evidence type="ECO:0000313" key="2">
    <source>
        <dbReference type="Proteomes" id="UP001300012"/>
    </source>
</evidence>
<gene>
    <name evidence="1" type="ORF">NV381_05040</name>
</gene>
<organism evidence="1 2">
    <name type="scientific">Paenibacillus radicis</name>
    <name type="common">ex Xue et al. 2023</name>
    <dbReference type="NCBI Taxonomy" id="2972489"/>
    <lineage>
        <taxon>Bacteria</taxon>
        <taxon>Bacillati</taxon>
        <taxon>Bacillota</taxon>
        <taxon>Bacilli</taxon>
        <taxon>Bacillales</taxon>
        <taxon>Paenibacillaceae</taxon>
        <taxon>Paenibacillus</taxon>
    </lineage>
</organism>
<reference evidence="1 2" key="1">
    <citation type="submission" date="2022-08" db="EMBL/GenBank/DDBJ databases">
        <title>Paenibacillus endoradicis sp. nov., Paenibacillus radicibacter sp. nov and Paenibacillus pararadicis sp. nov., three cold-adapted plant growth-promoting bacteria isolated from root of Larix gmelinii in Great Khingan.</title>
        <authorList>
            <person name="Xue H."/>
        </authorList>
    </citation>
    <scope>NUCLEOTIDE SEQUENCE [LARGE SCALE GENOMIC DNA]</scope>
    <source>
        <strain evidence="1 2">N5-1-1-5</strain>
    </source>
</reference>
<dbReference type="EMBL" id="JANQBD010000003">
    <property type="protein sequence ID" value="MCR8630564.1"/>
    <property type="molecule type" value="Genomic_DNA"/>
</dbReference>
<keyword evidence="2" id="KW-1185">Reference proteome</keyword>
<proteinExistence type="predicted"/>
<dbReference type="Proteomes" id="UP001300012">
    <property type="component" value="Unassembled WGS sequence"/>
</dbReference>
<comment type="caution">
    <text evidence="1">The sequence shown here is derived from an EMBL/GenBank/DDBJ whole genome shotgun (WGS) entry which is preliminary data.</text>
</comment>
<sequence>MDSVILGPGAYRTLLVELSELAYIARGAMFYLLLEKENVLTNIAKLQDMPIETSTALIKISKEIE</sequence>
<accession>A0ABT1YBJ6</accession>
<evidence type="ECO:0000313" key="1">
    <source>
        <dbReference type="EMBL" id="MCR8630564.1"/>
    </source>
</evidence>
<protein>
    <submittedName>
        <fullName evidence="1">Uncharacterized protein</fullName>
    </submittedName>
</protein>
<dbReference type="RefSeq" id="WP_258212183.1">
    <property type="nucleotide sequence ID" value="NZ_JANQBD010000003.1"/>
</dbReference>